<keyword evidence="2 5" id="KW-0808">Transferase</keyword>
<protein>
    <submittedName>
        <fullName evidence="5">Glycosyltransferase</fullName>
        <ecNumber evidence="5">2.4.-.-</ecNumber>
    </submittedName>
</protein>
<evidence type="ECO:0000256" key="3">
    <source>
        <dbReference type="SAM" id="MobiDB-lite"/>
    </source>
</evidence>
<dbReference type="Proteomes" id="UP001596083">
    <property type="component" value="Unassembled WGS sequence"/>
</dbReference>
<accession>A0ABW0YZB4</accession>
<sequence>MASGTTDRPDESPRRPARSLESAEPTQGSSGRLAERLAVRGAVGVVHCQSEFTVGALGKRVARRLGVPLVITAHSNLARQFAHWRRRREPGGSSGLPESTT</sequence>
<dbReference type="Gene3D" id="3.40.50.2000">
    <property type="entry name" value="Glycogen Phosphorylase B"/>
    <property type="match status" value="1"/>
</dbReference>
<comment type="caution">
    <text evidence="5">The sequence shown here is derived from an EMBL/GenBank/DDBJ whole genome shotgun (WGS) entry which is preliminary data.</text>
</comment>
<dbReference type="Pfam" id="PF13439">
    <property type="entry name" value="Glyco_transf_4"/>
    <property type="match status" value="1"/>
</dbReference>
<gene>
    <name evidence="5" type="ORF">ACFP1Z_10415</name>
</gene>
<evidence type="ECO:0000256" key="1">
    <source>
        <dbReference type="ARBA" id="ARBA00022676"/>
    </source>
</evidence>
<keyword evidence="6" id="KW-1185">Reference proteome</keyword>
<name>A0ABW0YZB4_9ACTN</name>
<evidence type="ECO:0000313" key="6">
    <source>
        <dbReference type="Proteomes" id="UP001596083"/>
    </source>
</evidence>
<reference evidence="6" key="1">
    <citation type="journal article" date="2019" name="Int. J. Syst. Evol. Microbiol.">
        <title>The Global Catalogue of Microorganisms (GCM) 10K type strain sequencing project: providing services to taxonomists for standard genome sequencing and annotation.</title>
        <authorList>
            <consortium name="The Broad Institute Genomics Platform"/>
            <consortium name="The Broad Institute Genome Sequencing Center for Infectious Disease"/>
            <person name="Wu L."/>
            <person name="Ma J."/>
        </authorList>
    </citation>
    <scope>NUCLEOTIDE SEQUENCE [LARGE SCALE GENOMIC DNA]</scope>
    <source>
        <strain evidence="6">CGMCC 4.7304</strain>
    </source>
</reference>
<dbReference type="EC" id="2.4.-.-" evidence="5"/>
<dbReference type="GO" id="GO:0016757">
    <property type="term" value="F:glycosyltransferase activity"/>
    <property type="evidence" value="ECO:0007669"/>
    <property type="project" value="UniProtKB-KW"/>
</dbReference>
<dbReference type="EMBL" id="JBHSPB010000005">
    <property type="protein sequence ID" value="MFC5720574.1"/>
    <property type="molecule type" value="Genomic_DNA"/>
</dbReference>
<dbReference type="InterPro" id="IPR028098">
    <property type="entry name" value="Glyco_trans_4-like_N"/>
</dbReference>
<dbReference type="RefSeq" id="WP_390315725.1">
    <property type="nucleotide sequence ID" value="NZ_JBHSPB010000005.1"/>
</dbReference>
<evidence type="ECO:0000313" key="5">
    <source>
        <dbReference type="EMBL" id="MFC5720574.1"/>
    </source>
</evidence>
<keyword evidence="1 5" id="KW-0328">Glycosyltransferase</keyword>
<evidence type="ECO:0000259" key="4">
    <source>
        <dbReference type="Pfam" id="PF13439"/>
    </source>
</evidence>
<feature type="domain" description="Glycosyltransferase subfamily 4-like N-terminal" evidence="4">
    <location>
        <begin position="28"/>
        <end position="87"/>
    </location>
</feature>
<proteinExistence type="predicted"/>
<evidence type="ECO:0000256" key="2">
    <source>
        <dbReference type="ARBA" id="ARBA00022679"/>
    </source>
</evidence>
<dbReference type="SUPFAM" id="SSF53756">
    <property type="entry name" value="UDP-Glycosyltransferase/glycogen phosphorylase"/>
    <property type="match status" value="1"/>
</dbReference>
<feature type="region of interest" description="Disordered" evidence="3">
    <location>
        <begin position="1"/>
        <end position="32"/>
    </location>
</feature>
<organism evidence="5 6">
    <name type="scientific">Streptomyces gamaensis</name>
    <dbReference type="NCBI Taxonomy" id="1763542"/>
    <lineage>
        <taxon>Bacteria</taxon>
        <taxon>Bacillati</taxon>
        <taxon>Actinomycetota</taxon>
        <taxon>Actinomycetes</taxon>
        <taxon>Kitasatosporales</taxon>
        <taxon>Streptomycetaceae</taxon>
        <taxon>Streptomyces</taxon>
    </lineage>
</organism>